<organism evidence="1 2">
    <name type="scientific">Crotalaria pallida</name>
    <name type="common">Smooth rattlebox</name>
    <name type="synonym">Crotalaria striata</name>
    <dbReference type="NCBI Taxonomy" id="3830"/>
    <lineage>
        <taxon>Eukaryota</taxon>
        <taxon>Viridiplantae</taxon>
        <taxon>Streptophyta</taxon>
        <taxon>Embryophyta</taxon>
        <taxon>Tracheophyta</taxon>
        <taxon>Spermatophyta</taxon>
        <taxon>Magnoliopsida</taxon>
        <taxon>eudicotyledons</taxon>
        <taxon>Gunneridae</taxon>
        <taxon>Pentapetalae</taxon>
        <taxon>rosids</taxon>
        <taxon>fabids</taxon>
        <taxon>Fabales</taxon>
        <taxon>Fabaceae</taxon>
        <taxon>Papilionoideae</taxon>
        <taxon>50 kb inversion clade</taxon>
        <taxon>genistoids sensu lato</taxon>
        <taxon>core genistoids</taxon>
        <taxon>Crotalarieae</taxon>
        <taxon>Crotalaria</taxon>
    </lineage>
</organism>
<dbReference type="Proteomes" id="UP001372338">
    <property type="component" value="Unassembled WGS sequence"/>
</dbReference>
<evidence type="ECO:0000313" key="1">
    <source>
        <dbReference type="EMBL" id="KAK7252485.1"/>
    </source>
</evidence>
<name>A0AAN9HUC6_CROPI</name>
<keyword evidence="2" id="KW-1185">Reference proteome</keyword>
<accession>A0AAN9HUC6</accession>
<dbReference type="EMBL" id="JAYWIO010000007">
    <property type="protein sequence ID" value="KAK7252485.1"/>
    <property type="molecule type" value="Genomic_DNA"/>
</dbReference>
<reference evidence="1 2" key="1">
    <citation type="submission" date="2024-01" db="EMBL/GenBank/DDBJ databases">
        <title>The genomes of 5 underutilized Papilionoideae crops provide insights into root nodulation and disease resistanc.</title>
        <authorList>
            <person name="Yuan L."/>
        </authorList>
    </citation>
    <scope>NUCLEOTIDE SEQUENCE [LARGE SCALE GENOMIC DNA]</scope>
    <source>
        <strain evidence="1">ZHUSHIDOU_FW_LH</strain>
        <tissue evidence="1">Leaf</tissue>
    </source>
</reference>
<dbReference type="AlphaFoldDB" id="A0AAN9HUC6"/>
<sequence length="108" mass="11831">MHFRQVVQGLPTVNRCHELLPGSTLSLRHIDCNLLVENKRIPVGINDPSGDSDMAIAGAVLSCLSVSPYISYALLSILVPIQFLKFVSTWCGLRPSALVVHKYWTIGA</sequence>
<evidence type="ECO:0000313" key="2">
    <source>
        <dbReference type="Proteomes" id="UP001372338"/>
    </source>
</evidence>
<gene>
    <name evidence="1" type="ORF">RIF29_36458</name>
</gene>
<comment type="caution">
    <text evidence="1">The sequence shown here is derived from an EMBL/GenBank/DDBJ whole genome shotgun (WGS) entry which is preliminary data.</text>
</comment>
<protein>
    <submittedName>
        <fullName evidence="1">Uncharacterized protein</fullName>
    </submittedName>
</protein>
<proteinExistence type="predicted"/>